<dbReference type="SUPFAM" id="SSF51735">
    <property type="entry name" value="NAD(P)-binding Rossmann-fold domains"/>
    <property type="match status" value="1"/>
</dbReference>
<dbReference type="Pfam" id="PF13561">
    <property type="entry name" value="adh_short_C2"/>
    <property type="match status" value="1"/>
</dbReference>
<accession>A0A553K6B7</accession>
<dbReference type="AlphaFoldDB" id="A0A553K6B7"/>
<evidence type="ECO:0000313" key="4">
    <source>
        <dbReference type="EMBL" id="TRY20212.1"/>
    </source>
</evidence>
<sequence>MELGLNGRVAVVTGASRGIGTAILRSLRDEGATVVNLDIRSPGSGRVGDLDLTCDVTSPSEVESAVSEIDDTYGRIDVLVNNAGIMVEAPAESIEMAVWRRVFEVNVEGVLNMCQAVAPIMKRQAWGRIVNAASFAAIVPSVGSSAYAASKAAVVQLSRTLASELGPWGITVNSYAPGMVPTEMNGFEGLAPAMRDAKLDQLAIRRWGTPEEVAQAVTFLASECAGYITGSLLDVSGGKLATQSPSTAYAAPYAGGA</sequence>
<dbReference type="OrthoDB" id="5290708at2"/>
<dbReference type="GO" id="GO:0016616">
    <property type="term" value="F:oxidoreductase activity, acting on the CH-OH group of donors, NAD or NADP as acceptor"/>
    <property type="evidence" value="ECO:0007669"/>
    <property type="project" value="TreeGrafter"/>
</dbReference>
<feature type="domain" description="Ketoreductase" evidence="3">
    <location>
        <begin position="8"/>
        <end position="178"/>
    </location>
</feature>
<dbReference type="InterPro" id="IPR020904">
    <property type="entry name" value="Sc_DH/Rdtase_CS"/>
</dbReference>
<organism evidence="4 5">
    <name type="scientific">Tessaracoccus rhinocerotis</name>
    <dbReference type="NCBI Taxonomy" id="1689449"/>
    <lineage>
        <taxon>Bacteria</taxon>
        <taxon>Bacillati</taxon>
        <taxon>Actinomycetota</taxon>
        <taxon>Actinomycetes</taxon>
        <taxon>Propionibacteriales</taxon>
        <taxon>Propionibacteriaceae</taxon>
        <taxon>Tessaracoccus</taxon>
    </lineage>
</organism>
<dbReference type="PROSITE" id="PS00061">
    <property type="entry name" value="ADH_SHORT"/>
    <property type="match status" value="1"/>
</dbReference>
<dbReference type="EMBL" id="VKKG01000001">
    <property type="protein sequence ID" value="TRY20212.1"/>
    <property type="molecule type" value="Genomic_DNA"/>
</dbReference>
<dbReference type="PANTHER" id="PTHR42760">
    <property type="entry name" value="SHORT-CHAIN DEHYDROGENASES/REDUCTASES FAMILY MEMBER"/>
    <property type="match status" value="1"/>
</dbReference>
<evidence type="ECO:0000256" key="2">
    <source>
        <dbReference type="ARBA" id="ARBA00023002"/>
    </source>
</evidence>
<comment type="caution">
    <text evidence="4">The sequence shown here is derived from an EMBL/GenBank/DDBJ whole genome shotgun (WGS) entry which is preliminary data.</text>
</comment>
<dbReference type="PRINTS" id="PR00081">
    <property type="entry name" value="GDHRDH"/>
</dbReference>
<keyword evidence="5" id="KW-1185">Reference proteome</keyword>
<dbReference type="CDD" id="cd05233">
    <property type="entry name" value="SDR_c"/>
    <property type="match status" value="1"/>
</dbReference>
<reference evidence="4 5" key="1">
    <citation type="submission" date="2019-07" db="EMBL/GenBank/DDBJ databases">
        <authorList>
            <person name="Zhou L.-Y."/>
        </authorList>
    </citation>
    <scope>NUCLEOTIDE SEQUENCE [LARGE SCALE GENOMIC DNA]</scope>
    <source>
        <strain evidence="4 5">YIM 101269</strain>
    </source>
</reference>
<gene>
    <name evidence="4" type="ORF">FOJ82_04955</name>
</gene>
<proteinExistence type="inferred from homology"/>
<evidence type="ECO:0000256" key="1">
    <source>
        <dbReference type="ARBA" id="ARBA00006484"/>
    </source>
</evidence>
<keyword evidence="2" id="KW-0560">Oxidoreductase</keyword>
<dbReference type="GO" id="GO:0030497">
    <property type="term" value="P:fatty acid elongation"/>
    <property type="evidence" value="ECO:0007669"/>
    <property type="project" value="TreeGrafter"/>
</dbReference>
<dbReference type="SMART" id="SM00822">
    <property type="entry name" value="PKS_KR"/>
    <property type="match status" value="1"/>
</dbReference>
<dbReference type="PRINTS" id="PR00080">
    <property type="entry name" value="SDRFAMILY"/>
</dbReference>
<evidence type="ECO:0000259" key="3">
    <source>
        <dbReference type="SMART" id="SM00822"/>
    </source>
</evidence>
<protein>
    <submittedName>
        <fullName evidence="4">SDR family oxidoreductase</fullName>
    </submittedName>
</protein>
<dbReference type="InterPro" id="IPR057326">
    <property type="entry name" value="KR_dom"/>
</dbReference>
<dbReference type="Gene3D" id="3.40.50.720">
    <property type="entry name" value="NAD(P)-binding Rossmann-like Domain"/>
    <property type="match status" value="1"/>
</dbReference>
<name>A0A553K6B7_9ACTN</name>
<dbReference type="InterPro" id="IPR002347">
    <property type="entry name" value="SDR_fam"/>
</dbReference>
<dbReference type="Proteomes" id="UP000317638">
    <property type="component" value="Unassembled WGS sequence"/>
</dbReference>
<evidence type="ECO:0000313" key="5">
    <source>
        <dbReference type="Proteomes" id="UP000317638"/>
    </source>
</evidence>
<comment type="similarity">
    <text evidence="1">Belongs to the short-chain dehydrogenases/reductases (SDR) family.</text>
</comment>
<dbReference type="InterPro" id="IPR036291">
    <property type="entry name" value="NAD(P)-bd_dom_sf"/>
</dbReference>
<dbReference type="PANTHER" id="PTHR42760:SF40">
    <property type="entry name" value="3-OXOACYL-[ACYL-CARRIER-PROTEIN] REDUCTASE, CHLOROPLASTIC"/>
    <property type="match status" value="1"/>
</dbReference>
<dbReference type="FunFam" id="3.40.50.720:FF:000084">
    <property type="entry name" value="Short-chain dehydrogenase reductase"/>
    <property type="match status" value="1"/>
</dbReference>